<feature type="region of interest" description="Disordered" evidence="1">
    <location>
        <begin position="1"/>
        <end position="59"/>
    </location>
</feature>
<dbReference type="AlphaFoldDB" id="A0A9P4P6T5"/>
<keyword evidence="3" id="KW-1185">Reference proteome</keyword>
<proteinExistence type="predicted"/>
<comment type="caution">
    <text evidence="2">The sequence shown here is derived from an EMBL/GenBank/DDBJ whole genome shotgun (WGS) entry which is preliminary data.</text>
</comment>
<feature type="compositionally biased region" description="Basic and acidic residues" evidence="1">
    <location>
        <begin position="486"/>
        <end position="498"/>
    </location>
</feature>
<feature type="compositionally biased region" description="Low complexity" evidence="1">
    <location>
        <begin position="32"/>
        <end position="45"/>
    </location>
</feature>
<feature type="region of interest" description="Disordered" evidence="1">
    <location>
        <begin position="485"/>
        <end position="528"/>
    </location>
</feature>
<feature type="region of interest" description="Disordered" evidence="1">
    <location>
        <begin position="79"/>
        <end position="120"/>
    </location>
</feature>
<feature type="compositionally biased region" description="Basic and acidic residues" evidence="1">
    <location>
        <begin position="425"/>
        <end position="436"/>
    </location>
</feature>
<dbReference type="Proteomes" id="UP000799764">
    <property type="component" value="Unassembled WGS sequence"/>
</dbReference>
<reference evidence="2" key="1">
    <citation type="journal article" date="2020" name="Stud. Mycol.">
        <title>101 Dothideomycetes genomes: a test case for predicting lifestyles and emergence of pathogens.</title>
        <authorList>
            <person name="Haridas S."/>
            <person name="Albert R."/>
            <person name="Binder M."/>
            <person name="Bloem J."/>
            <person name="Labutti K."/>
            <person name="Salamov A."/>
            <person name="Andreopoulos B."/>
            <person name="Baker S."/>
            <person name="Barry K."/>
            <person name="Bills G."/>
            <person name="Bluhm B."/>
            <person name="Cannon C."/>
            <person name="Castanera R."/>
            <person name="Culley D."/>
            <person name="Daum C."/>
            <person name="Ezra D."/>
            <person name="Gonzalez J."/>
            <person name="Henrissat B."/>
            <person name="Kuo A."/>
            <person name="Liang C."/>
            <person name="Lipzen A."/>
            <person name="Lutzoni F."/>
            <person name="Magnuson J."/>
            <person name="Mondo S."/>
            <person name="Nolan M."/>
            <person name="Ohm R."/>
            <person name="Pangilinan J."/>
            <person name="Park H.-J."/>
            <person name="Ramirez L."/>
            <person name="Alfaro M."/>
            <person name="Sun H."/>
            <person name="Tritt A."/>
            <person name="Yoshinaga Y."/>
            <person name="Zwiers L.-H."/>
            <person name="Turgeon B."/>
            <person name="Goodwin S."/>
            <person name="Spatafora J."/>
            <person name="Crous P."/>
            <person name="Grigoriev I."/>
        </authorList>
    </citation>
    <scope>NUCLEOTIDE SEQUENCE</scope>
    <source>
        <strain evidence="2">CBS 690.94</strain>
    </source>
</reference>
<organism evidence="2 3">
    <name type="scientific">Karstenula rhodostoma CBS 690.94</name>
    <dbReference type="NCBI Taxonomy" id="1392251"/>
    <lineage>
        <taxon>Eukaryota</taxon>
        <taxon>Fungi</taxon>
        <taxon>Dikarya</taxon>
        <taxon>Ascomycota</taxon>
        <taxon>Pezizomycotina</taxon>
        <taxon>Dothideomycetes</taxon>
        <taxon>Pleosporomycetidae</taxon>
        <taxon>Pleosporales</taxon>
        <taxon>Massarineae</taxon>
        <taxon>Didymosphaeriaceae</taxon>
        <taxon>Karstenula</taxon>
    </lineage>
</organism>
<evidence type="ECO:0000313" key="3">
    <source>
        <dbReference type="Proteomes" id="UP000799764"/>
    </source>
</evidence>
<dbReference type="EMBL" id="MU001515">
    <property type="protein sequence ID" value="KAF2437609.1"/>
    <property type="molecule type" value="Genomic_DNA"/>
</dbReference>
<feature type="region of interest" description="Disordered" evidence="1">
    <location>
        <begin position="400"/>
        <end position="467"/>
    </location>
</feature>
<evidence type="ECO:0000313" key="2">
    <source>
        <dbReference type="EMBL" id="KAF2437609.1"/>
    </source>
</evidence>
<accession>A0A9P4P6T5</accession>
<sequence length="528" mass="58317">MLMTEFPSGADRPDLSRVQTCSVTKDDDADDSSLATDTAADDSSLPPQGPIPFRGFKSEPIFDDIDTSLTDELSDMALSSSTTDSFTTDSPTARRHQSNPAIPAGSSRSSSPDDDLNPDKSQQYVLKKKSGYEVQTSTHNVAHCATVMTHAFSRRVHKIIRLGNEQKKYVFGRRLSEFFPGDAEGNPNPKDYLYAAIPDGSFSVLLDDGTTDAFAHIEIKANRRNSTAQGDAIRREETAELASVQYTNRNLNCPDTQNPIDPNEVHHSLFINLDHDGYWFVVATYTGKWLEYLSDMKATTEVPDMTEDDFAVFQEIGSFSLKRIAKITEFDIIFSAIIDAQLERTEAGRQLLRDLEADDRRRRQLSADELAKLKEVEADIVDTLSKTQAGIASLRDLLRHSQRTPDKGNGVVDTAAGETSTNTEVGRKDSDDKGLVESKLLQNPFAGEPSERHSDGNNTLQPPVRDNRLTRSVRKVKNFFGLFRNGGEKAAESAESPRVRASRSRSSRPAMANAADQQKVFGAPKDGE</sequence>
<feature type="compositionally biased region" description="Low complexity" evidence="1">
    <location>
        <begin position="79"/>
        <end position="91"/>
    </location>
</feature>
<protein>
    <submittedName>
        <fullName evidence="2">Uncharacterized protein</fullName>
    </submittedName>
</protein>
<gene>
    <name evidence="2" type="ORF">P171DRAFT_437669</name>
</gene>
<name>A0A9P4P6T5_9PLEO</name>
<evidence type="ECO:0000256" key="1">
    <source>
        <dbReference type="SAM" id="MobiDB-lite"/>
    </source>
</evidence>